<dbReference type="InterPro" id="IPR036388">
    <property type="entry name" value="WH-like_DNA-bd_sf"/>
</dbReference>
<organism evidence="13">
    <name type="scientific">Heliothis virescens</name>
    <name type="common">Tobacco budworm moth</name>
    <dbReference type="NCBI Taxonomy" id="7102"/>
    <lineage>
        <taxon>Eukaryota</taxon>
        <taxon>Metazoa</taxon>
        <taxon>Ecdysozoa</taxon>
        <taxon>Arthropoda</taxon>
        <taxon>Hexapoda</taxon>
        <taxon>Insecta</taxon>
        <taxon>Pterygota</taxon>
        <taxon>Neoptera</taxon>
        <taxon>Endopterygota</taxon>
        <taxon>Lepidoptera</taxon>
        <taxon>Glossata</taxon>
        <taxon>Ditrysia</taxon>
        <taxon>Noctuoidea</taxon>
        <taxon>Noctuidae</taxon>
        <taxon>Heliothinae</taxon>
        <taxon>Heliothis</taxon>
    </lineage>
</organism>
<comment type="similarity">
    <text evidence="2">Belongs to the MGMT family.</text>
</comment>
<evidence type="ECO:0000256" key="10">
    <source>
        <dbReference type="ARBA" id="ARBA00031621"/>
    </source>
</evidence>
<dbReference type="InterPro" id="IPR001497">
    <property type="entry name" value="MethylDNA_cys_MeTrfase_AS"/>
</dbReference>
<dbReference type="GO" id="GO:0006281">
    <property type="term" value="P:DNA repair"/>
    <property type="evidence" value="ECO:0007669"/>
    <property type="project" value="UniProtKB-KW"/>
</dbReference>
<dbReference type="GO" id="GO:0003908">
    <property type="term" value="F:methylated-DNA-[protein]-cysteine S-methyltransferase activity"/>
    <property type="evidence" value="ECO:0007669"/>
    <property type="project" value="UniProtKB-EC"/>
</dbReference>
<evidence type="ECO:0000313" key="13">
    <source>
        <dbReference type="EMBL" id="PCG73372.1"/>
    </source>
</evidence>
<dbReference type="Gene3D" id="3.30.160.70">
    <property type="entry name" value="Methylated DNA-protein cysteine methyltransferase domain"/>
    <property type="match status" value="1"/>
</dbReference>
<evidence type="ECO:0000256" key="11">
    <source>
        <dbReference type="ARBA" id="ARBA00049348"/>
    </source>
</evidence>
<evidence type="ECO:0000256" key="7">
    <source>
        <dbReference type="ARBA" id="ARBA00022763"/>
    </source>
</evidence>
<dbReference type="Pfam" id="PF01035">
    <property type="entry name" value="DNA_binding_1"/>
    <property type="match status" value="1"/>
</dbReference>
<dbReference type="InterPro" id="IPR036217">
    <property type="entry name" value="MethylDNA_cys_MeTrfase_DNAb"/>
</dbReference>
<evidence type="ECO:0000256" key="4">
    <source>
        <dbReference type="ARBA" id="ARBA00015377"/>
    </source>
</evidence>
<protein>
    <recommendedName>
        <fullName evidence="4">Methylated-DNA--protein-cysteine methyltransferase</fullName>
        <ecNumber evidence="3">2.1.1.63</ecNumber>
    </recommendedName>
    <alternativeName>
        <fullName evidence="9">6-O-methylguanine-DNA methyltransferase</fullName>
    </alternativeName>
    <alternativeName>
        <fullName evidence="10">O-6-methylguanine-DNA-alkyltransferase</fullName>
    </alternativeName>
</protein>
<keyword evidence="6" id="KW-0808">Transferase</keyword>
<dbReference type="EMBL" id="NWSH01000966">
    <property type="protein sequence ID" value="PCG73372.1"/>
    <property type="molecule type" value="Genomic_DNA"/>
</dbReference>
<dbReference type="InterPro" id="IPR014048">
    <property type="entry name" value="MethylDNA_cys_MeTrfase_DNA-bd"/>
</dbReference>
<accession>A0A2A4JPN0</accession>
<dbReference type="STRING" id="7102.A0A2A4JPN0"/>
<proteinExistence type="inferred from homology"/>
<gene>
    <name evidence="13" type="ORF">B5V51_14888</name>
</gene>
<comment type="catalytic activity">
    <reaction evidence="1">
        <text>a 4-O-methyl-thymidine in DNA + L-cysteinyl-[protein] = a thymidine in DNA + S-methyl-L-cysteinyl-[protein]</text>
        <dbReference type="Rhea" id="RHEA:53428"/>
        <dbReference type="Rhea" id="RHEA-COMP:10131"/>
        <dbReference type="Rhea" id="RHEA-COMP:10132"/>
        <dbReference type="Rhea" id="RHEA-COMP:13555"/>
        <dbReference type="Rhea" id="RHEA-COMP:13556"/>
        <dbReference type="ChEBI" id="CHEBI:29950"/>
        <dbReference type="ChEBI" id="CHEBI:82612"/>
        <dbReference type="ChEBI" id="CHEBI:137386"/>
        <dbReference type="ChEBI" id="CHEBI:137387"/>
        <dbReference type="EC" id="2.1.1.63"/>
    </reaction>
</comment>
<dbReference type="CDD" id="cd06445">
    <property type="entry name" value="ATase"/>
    <property type="match status" value="1"/>
</dbReference>
<keyword evidence="5" id="KW-0489">Methyltransferase</keyword>
<feature type="domain" description="Methylated-DNA-[protein]-cysteine S-methyltransferase DNA binding" evidence="12">
    <location>
        <begin position="101"/>
        <end position="181"/>
    </location>
</feature>
<reference evidence="13" key="1">
    <citation type="submission" date="2017-09" db="EMBL/GenBank/DDBJ databases">
        <title>Contemporary evolution of a Lepidopteran species, Heliothis virescens, in response to modern agricultural practices.</title>
        <authorList>
            <person name="Fritz M.L."/>
            <person name="Deyonke A.M."/>
            <person name="Papanicolaou A."/>
            <person name="Micinski S."/>
            <person name="Westbrook J."/>
            <person name="Gould F."/>
        </authorList>
    </citation>
    <scope>NUCLEOTIDE SEQUENCE [LARGE SCALE GENOMIC DNA]</scope>
    <source>
        <strain evidence="13">HvINT-</strain>
        <tissue evidence="13">Whole body</tissue>
    </source>
</reference>
<dbReference type="PROSITE" id="PS00374">
    <property type="entry name" value="MGMT"/>
    <property type="match status" value="1"/>
</dbReference>
<dbReference type="AlphaFoldDB" id="A0A2A4JPN0"/>
<evidence type="ECO:0000256" key="5">
    <source>
        <dbReference type="ARBA" id="ARBA00022603"/>
    </source>
</evidence>
<dbReference type="Gene3D" id="1.10.10.10">
    <property type="entry name" value="Winged helix-like DNA-binding domain superfamily/Winged helix DNA-binding domain"/>
    <property type="match status" value="1"/>
</dbReference>
<keyword evidence="8" id="KW-0234">DNA repair</keyword>
<name>A0A2A4JPN0_HELVI</name>
<evidence type="ECO:0000256" key="1">
    <source>
        <dbReference type="ARBA" id="ARBA00001286"/>
    </source>
</evidence>
<dbReference type="InterPro" id="IPR036631">
    <property type="entry name" value="MGMT_N_sf"/>
</dbReference>
<dbReference type="PANTHER" id="PTHR10815">
    <property type="entry name" value="METHYLATED-DNA--PROTEIN-CYSTEINE METHYLTRANSFERASE"/>
    <property type="match status" value="1"/>
</dbReference>
<keyword evidence="7" id="KW-0227">DNA damage</keyword>
<dbReference type="FunFam" id="1.10.10.10:FF:000214">
    <property type="entry name" value="Methylated-DNA--protein-cysteine methyltransferase"/>
    <property type="match status" value="1"/>
</dbReference>
<evidence type="ECO:0000256" key="9">
    <source>
        <dbReference type="ARBA" id="ARBA00030795"/>
    </source>
</evidence>
<evidence type="ECO:0000256" key="2">
    <source>
        <dbReference type="ARBA" id="ARBA00008711"/>
    </source>
</evidence>
<evidence type="ECO:0000256" key="8">
    <source>
        <dbReference type="ARBA" id="ARBA00023204"/>
    </source>
</evidence>
<dbReference type="GO" id="GO:0032259">
    <property type="term" value="P:methylation"/>
    <property type="evidence" value="ECO:0007669"/>
    <property type="project" value="UniProtKB-KW"/>
</dbReference>
<comment type="caution">
    <text evidence="13">The sequence shown here is derived from an EMBL/GenBank/DDBJ whole genome shotgun (WGS) entry which is preliminary data.</text>
</comment>
<dbReference type="NCBIfam" id="TIGR00589">
    <property type="entry name" value="ogt"/>
    <property type="match status" value="1"/>
</dbReference>
<evidence type="ECO:0000259" key="12">
    <source>
        <dbReference type="Pfam" id="PF01035"/>
    </source>
</evidence>
<comment type="catalytic activity">
    <reaction evidence="11">
        <text>a 6-O-methyl-2'-deoxyguanosine in DNA + L-cysteinyl-[protein] = S-methyl-L-cysteinyl-[protein] + a 2'-deoxyguanosine in DNA</text>
        <dbReference type="Rhea" id="RHEA:24000"/>
        <dbReference type="Rhea" id="RHEA-COMP:10131"/>
        <dbReference type="Rhea" id="RHEA-COMP:10132"/>
        <dbReference type="Rhea" id="RHEA-COMP:11367"/>
        <dbReference type="Rhea" id="RHEA-COMP:11368"/>
        <dbReference type="ChEBI" id="CHEBI:29950"/>
        <dbReference type="ChEBI" id="CHEBI:82612"/>
        <dbReference type="ChEBI" id="CHEBI:85445"/>
        <dbReference type="ChEBI" id="CHEBI:85448"/>
        <dbReference type="EC" id="2.1.1.63"/>
    </reaction>
</comment>
<sequence>MSLSKIITKFSKNSARSVYVNNFESAVGKVTAAADDDFLYIVTFEDSKNFEKHFDTLAKELSCKYIESKNKVLQKLEKEFSDYIDGKLKNFTVPIKTHGSDFQKDVWDKLRELPYGSTQTYGDLAKALGRPASHSRAVGAACGANALLVVIPCHRLIAAGAKGGGYDAGVDRKDKLIQLEKSNV</sequence>
<dbReference type="SUPFAM" id="SSF53155">
    <property type="entry name" value="Methylated DNA-protein cysteine methyltransferase domain"/>
    <property type="match status" value="1"/>
</dbReference>
<evidence type="ECO:0000256" key="3">
    <source>
        <dbReference type="ARBA" id="ARBA00011918"/>
    </source>
</evidence>
<evidence type="ECO:0000256" key="6">
    <source>
        <dbReference type="ARBA" id="ARBA00022679"/>
    </source>
</evidence>
<dbReference type="PANTHER" id="PTHR10815:SF13">
    <property type="entry name" value="METHYLATED-DNA--PROTEIN-CYSTEINE METHYLTRANSFERASE"/>
    <property type="match status" value="1"/>
</dbReference>
<dbReference type="SUPFAM" id="SSF46767">
    <property type="entry name" value="Methylated DNA-protein cysteine methyltransferase, C-terminal domain"/>
    <property type="match status" value="1"/>
</dbReference>
<dbReference type="EC" id="2.1.1.63" evidence="3"/>